<feature type="chain" id="PRO_5021922490" evidence="5">
    <location>
        <begin position="27"/>
        <end position="180"/>
    </location>
</feature>
<proteinExistence type="predicted"/>
<dbReference type="InterPro" id="IPR036249">
    <property type="entry name" value="Thioredoxin-like_sf"/>
</dbReference>
<keyword evidence="5" id="KW-0732">Signal</keyword>
<sequence length="180" mass="20586" precursor="true">MPRHWMLPLIAVAALLLPMSVQSVHAEDEVTVEIIDWEQTMQKVAAHKGKVVIVDVWSLSCLPCRREFPNLVQLHKQRSDEIACISVSVDYDGIKTRPPEYYRPKVLDFLKKQDATFQNVLCSVESDVLFDRLKLGSIPAVFVFDQQGRLAHRFADPQDGMEYTYQEDIIPFVEGLLQAN</sequence>
<dbReference type="GO" id="GO:0016491">
    <property type="term" value="F:oxidoreductase activity"/>
    <property type="evidence" value="ECO:0007669"/>
    <property type="project" value="InterPro"/>
</dbReference>
<dbReference type="Pfam" id="PF00578">
    <property type="entry name" value="AhpC-TSA"/>
    <property type="match status" value="1"/>
</dbReference>
<dbReference type="OrthoDB" id="261812at2"/>
<dbReference type="Gene3D" id="3.40.30.10">
    <property type="entry name" value="Glutaredoxin"/>
    <property type="match status" value="1"/>
</dbReference>
<keyword evidence="3" id="KW-1015">Disulfide bond</keyword>
<feature type="signal peptide" evidence="5">
    <location>
        <begin position="1"/>
        <end position="26"/>
    </location>
</feature>
<name>A0A517Z9P1_9PLAN</name>
<dbReference type="PANTHER" id="PTHR42852">
    <property type="entry name" value="THIOL:DISULFIDE INTERCHANGE PROTEIN DSBE"/>
    <property type="match status" value="1"/>
</dbReference>
<dbReference type="GO" id="GO:0017004">
    <property type="term" value="P:cytochrome complex assembly"/>
    <property type="evidence" value="ECO:0007669"/>
    <property type="project" value="UniProtKB-KW"/>
</dbReference>
<dbReference type="AlphaFoldDB" id="A0A517Z9P1"/>
<dbReference type="RefSeq" id="WP_145370378.1">
    <property type="nucleotide sequence ID" value="NZ_CP036275.1"/>
</dbReference>
<evidence type="ECO:0000256" key="5">
    <source>
        <dbReference type="SAM" id="SignalP"/>
    </source>
</evidence>
<protein>
    <submittedName>
        <fullName evidence="7">Thiol:disulfide interchange protein TlpA</fullName>
    </submittedName>
</protein>
<keyword evidence="8" id="KW-1185">Reference proteome</keyword>
<comment type="subcellular location">
    <subcellularLocation>
        <location evidence="1">Cell envelope</location>
    </subcellularLocation>
</comment>
<dbReference type="InterPro" id="IPR050553">
    <property type="entry name" value="Thioredoxin_ResA/DsbE_sf"/>
</dbReference>
<keyword evidence="2" id="KW-0201">Cytochrome c-type biogenesis</keyword>
<gene>
    <name evidence="7" type="primary">tlpA</name>
    <name evidence="7" type="ORF">Mal4_35050</name>
</gene>
<evidence type="ECO:0000256" key="3">
    <source>
        <dbReference type="ARBA" id="ARBA00023157"/>
    </source>
</evidence>
<dbReference type="SUPFAM" id="SSF52833">
    <property type="entry name" value="Thioredoxin-like"/>
    <property type="match status" value="1"/>
</dbReference>
<dbReference type="PROSITE" id="PS51352">
    <property type="entry name" value="THIOREDOXIN_2"/>
    <property type="match status" value="1"/>
</dbReference>
<keyword evidence="4" id="KW-0676">Redox-active center</keyword>
<reference evidence="7 8" key="1">
    <citation type="submission" date="2019-02" db="EMBL/GenBank/DDBJ databases">
        <title>Deep-cultivation of Planctomycetes and their phenomic and genomic characterization uncovers novel biology.</title>
        <authorList>
            <person name="Wiegand S."/>
            <person name="Jogler M."/>
            <person name="Boedeker C."/>
            <person name="Pinto D."/>
            <person name="Vollmers J."/>
            <person name="Rivas-Marin E."/>
            <person name="Kohn T."/>
            <person name="Peeters S.H."/>
            <person name="Heuer A."/>
            <person name="Rast P."/>
            <person name="Oberbeckmann S."/>
            <person name="Bunk B."/>
            <person name="Jeske O."/>
            <person name="Meyerdierks A."/>
            <person name="Storesund J.E."/>
            <person name="Kallscheuer N."/>
            <person name="Luecker S."/>
            <person name="Lage O.M."/>
            <person name="Pohl T."/>
            <person name="Merkel B.J."/>
            <person name="Hornburger P."/>
            <person name="Mueller R.-W."/>
            <person name="Bruemmer F."/>
            <person name="Labrenz M."/>
            <person name="Spormann A.M."/>
            <person name="Op den Camp H."/>
            <person name="Overmann J."/>
            <person name="Amann R."/>
            <person name="Jetten M.S.M."/>
            <person name="Mascher T."/>
            <person name="Medema M.H."/>
            <person name="Devos D.P."/>
            <person name="Kaster A.-K."/>
            <person name="Ovreas L."/>
            <person name="Rohde M."/>
            <person name="Galperin M.Y."/>
            <person name="Jogler C."/>
        </authorList>
    </citation>
    <scope>NUCLEOTIDE SEQUENCE [LARGE SCALE GENOMIC DNA]</scope>
    <source>
        <strain evidence="7 8">Mal4</strain>
    </source>
</reference>
<organism evidence="7 8">
    <name type="scientific">Maioricimonas rarisocia</name>
    <dbReference type="NCBI Taxonomy" id="2528026"/>
    <lineage>
        <taxon>Bacteria</taxon>
        <taxon>Pseudomonadati</taxon>
        <taxon>Planctomycetota</taxon>
        <taxon>Planctomycetia</taxon>
        <taxon>Planctomycetales</taxon>
        <taxon>Planctomycetaceae</taxon>
        <taxon>Maioricimonas</taxon>
    </lineage>
</organism>
<dbReference type="EMBL" id="CP036275">
    <property type="protein sequence ID" value="QDU39169.1"/>
    <property type="molecule type" value="Genomic_DNA"/>
</dbReference>
<dbReference type="PANTHER" id="PTHR42852:SF6">
    <property type="entry name" value="THIOL:DISULFIDE INTERCHANGE PROTEIN DSBE"/>
    <property type="match status" value="1"/>
</dbReference>
<dbReference type="CDD" id="cd02966">
    <property type="entry name" value="TlpA_like_family"/>
    <property type="match status" value="1"/>
</dbReference>
<dbReference type="InterPro" id="IPR013766">
    <property type="entry name" value="Thioredoxin_domain"/>
</dbReference>
<dbReference type="InterPro" id="IPR000866">
    <property type="entry name" value="AhpC/TSA"/>
</dbReference>
<accession>A0A517Z9P1</accession>
<dbReference type="GO" id="GO:0016209">
    <property type="term" value="F:antioxidant activity"/>
    <property type="evidence" value="ECO:0007669"/>
    <property type="project" value="InterPro"/>
</dbReference>
<dbReference type="Proteomes" id="UP000320496">
    <property type="component" value="Chromosome"/>
</dbReference>
<evidence type="ECO:0000313" key="8">
    <source>
        <dbReference type="Proteomes" id="UP000320496"/>
    </source>
</evidence>
<evidence type="ECO:0000313" key="7">
    <source>
        <dbReference type="EMBL" id="QDU39169.1"/>
    </source>
</evidence>
<dbReference type="KEGG" id="mri:Mal4_35050"/>
<dbReference type="GO" id="GO:0030313">
    <property type="term" value="C:cell envelope"/>
    <property type="evidence" value="ECO:0007669"/>
    <property type="project" value="UniProtKB-SubCell"/>
</dbReference>
<evidence type="ECO:0000256" key="2">
    <source>
        <dbReference type="ARBA" id="ARBA00022748"/>
    </source>
</evidence>
<evidence type="ECO:0000259" key="6">
    <source>
        <dbReference type="PROSITE" id="PS51352"/>
    </source>
</evidence>
<evidence type="ECO:0000256" key="4">
    <source>
        <dbReference type="ARBA" id="ARBA00023284"/>
    </source>
</evidence>
<feature type="domain" description="Thioredoxin" evidence="6">
    <location>
        <begin position="10"/>
        <end position="178"/>
    </location>
</feature>
<evidence type="ECO:0000256" key="1">
    <source>
        <dbReference type="ARBA" id="ARBA00004196"/>
    </source>
</evidence>